<feature type="transmembrane region" description="Helical" evidence="1">
    <location>
        <begin position="74"/>
        <end position="98"/>
    </location>
</feature>
<dbReference type="Proteomes" id="UP000287830">
    <property type="component" value="Unassembled WGS sequence"/>
</dbReference>
<evidence type="ECO:0000256" key="2">
    <source>
        <dbReference type="SAM" id="SignalP"/>
    </source>
</evidence>
<reference evidence="3 4" key="1">
    <citation type="submission" date="2018-11" db="EMBL/GenBank/DDBJ databases">
        <title>Whole genome sequence of Streptomyces chrestomyceticus NBRC 13444(T).</title>
        <authorList>
            <person name="Komaki H."/>
            <person name="Tamura T."/>
        </authorList>
    </citation>
    <scope>NUCLEOTIDE SEQUENCE [LARGE SCALE GENOMIC DNA]</scope>
    <source>
        <strain evidence="3 4">NBRC 13444</strain>
    </source>
</reference>
<organism evidence="3 4">
    <name type="scientific">Streptomyces chrestomyceticus JCM 4735</name>
    <dbReference type="NCBI Taxonomy" id="1306181"/>
    <lineage>
        <taxon>Bacteria</taxon>
        <taxon>Bacillati</taxon>
        <taxon>Actinomycetota</taxon>
        <taxon>Actinomycetes</taxon>
        <taxon>Kitasatosporales</taxon>
        <taxon>Streptomycetaceae</taxon>
        <taxon>Streptomyces</taxon>
    </lineage>
</organism>
<protein>
    <recommendedName>
        <fullName evidence="5">Integral membrane protein</fullName>
    </recommendedName>
</protein>
<feature type="chain" id="PRO_5038384959" description="Integral membrane protein" evidence="2">
    <location>
        <begin position="20"/>
        <end position="128"/>
    </location>
</feature>
<dbReference type="AlphaFoldDB" id="A0A7U9KRM0"/>
<proteinExistence type="predicted"/>
<dbReference type="EMBL" id="BHZC01000001">
    <property type="protein sequence ID" value="GCD34122.1"/>
    <property type="molecule type" value="Genomic_DNA"/>
</dbReference>
<evidence type="ECO:0000256" key="1">
    <source>
        <dbReference type="SAM" id="Phobius"/>
    </source>
</evidence>
<keyword evidence="1" id="KW-0472">Membrane</keyword>
<evidence type="ECO:0000313" key="3">
    <source>
        <dbReference type="EMBL" id="GCD34122.1"/>
    </source>
</evidence>
<evidence type="ECO:0000313" key="4">
    <source>
        <dbReference type="Proteomes" id="UP000287830"/>
    </source>
</evidence>
<sequence length="128" mass="12935">MPRRPALGTLMIMSTPAPAPAPADLSAHDPFAPSTRALWVFAALGLPLLAVAYVLFMIIVLGQAYTGDGASGPLAGAANTALALSPVAGLIALCVPAAAMSHSARRTTVWLQYGLLVAGPVLAAVDFS</sequence>
<name>A0A7U9KRM0_9ACTN</name>
<accession>A0A7U9KRM0</accession>
<gene>
    <name evidence="3" type="ORF">OEIGOIKO_01847</name>
</gene>
<keyword evidence="1" id="KW-0812">Transmembrane</keyword>
<evidence type="ECO:0008006" key="5">
    <source>
        <dbReference type="Google" id="ProtNLM"/>
    </source>
</evidence>
<keyword evidence="2" id="KW-0732">Signal</keyword>
<comment type="caution">
    <text evidence="3">The sequence shown here is derived from an EMBL/GenBank/DDBJ whole genome shotgun (WGS) entry which is preliminary data.</text>
</comment>
<keyword evidence="1" id="KW-1133">Transmembrane helix</keyword>
<feature type="transmembrane region" description="Helical" evidence="1">
    <location>
        <begin position="39"/>
        <end position="62"/>
    </location>
</feature>
<feature type="signal peptide" evidence="2">
    <location>
        <begin position="1"/>
        <end position="19"/>
    </location>
</feature>
<feature type="transmembrane region" description="Helical" evidence="1">
    <location>
        <begin position="110"/>
        <end position="127"/>
    </location>
</feature>